<keyword evidence="3" id="KW-1185">Reference proteome</keyword>
<feature type="compositionally biased region" description="Basic and acidic residues" evidence="1">
    <location>
        <begin position="161"/>
        <end position="170"/>
    </location>
</feature>
<protein>
    <submittedName>
        <fullName evidence="2">Uncharacterized protein</fullName>
    </submittedName>
</protein>
<evidence type="ECO:0000256" key="1">
    <source>
        <dbReference type="SAM" id="MobiDB-lite"/>
    </source>
</evidence>
<dbReference type="AlphaFoldDB" id="A0A5B0LIY7"/>
<gene>
    <name evidence="2" type="ORF">PGT21_007291</name>
</gene>
<name>A0A5B0LIY7_PUCGR</name>
<dbReference type="Proteomes" id="UP000324748">
    <property type="component" value="Unassembled WGS sequence"/>
</dbReference>
<evidence type="ECO:0000313" key="2">
    <source>
        <dbReference type="EMBL" id="KAA1064542.1"/>
    </source>
</evidence>
<proteinExistence type="predicted"/>
<dbReference type="EMBL" id="VSWC01000197">
    <property type="protein sequence ID" value="KAA1064542.1"/>
    <property type="molecule type" value="Genomic_DNA"/>
</dbReference>
<comment type="caution">
    <text evidence="2">The sequence shown here is derived from an EMBL/GenBank/DDBJ whole genome shotgun (WGS) entry which is preliminary data.</text>
</comment>
<dbReference type="OrthoDB" id="2502328at2759"/>
<reference evidence="2 3" key="1">
    <citation type="submission" date="2019-05" db="EMBL/GenBank/DDBJ databases">
        <title>Emergence of the Ug99 lineage of the wheat stem rust pathogen through somatic hybridization.</title>
        <authorList>
            <person name="Li F."/>
            <person name="Upadhyaya N.M."/>
            <person name="Sperschneider J."/>
            <person name="Matny O."/>
            <person name="Nguyen-Phuc H."/>
            <person name="Mago R."/>
            <person name="Raley C."/>
            <person name="Miller M.E."/>
            <person name="Silverstein K.A.T."/>
            <person name="Henningsen E."/>
            <person name="Hirsch C.D."/>
            <person name="Visser B."/>
            <person name="Pretorius Z.A."/>
            <person name="Steffenson B.J."/>
            <person name="Schwessinger B."/>
            <person name="Dodds P.N."/>
            <person name="Figueroa M."/>
        </authorList>
    </citation>
    <scope>NUCLEOTIDE SEQUENCE [LARGE SCALE GENOMIC DNA]</scope>
    <source>
        <strain evidence="2">21-0</strain>
    </source>
</reference>
<sequence length="559" mass="62408">MVFPPPMIFPSLQIPPVCYNPAHSQLFLLIRFSMAAPFSTDPPSTLANSNAVFCPAPQTTNGQTVPYAGNYHLSKAQYPTNHDMFAPQKPMPFGTQSLSFSAPPAYGTPFVHIGSAPAIGFSSLPIYTAPSSPMHPSQPFQQHLVPNNLWGESISVLDISSDSRSDHNETDMLDSNFSSPSRNPTPPPPKVWLPIEVKYHLWMEKTAENGSRKFLSVVPFETIEPYMVDITEDPPAITLEFFQRDLYCHLDGREKLWYLCDHLLDWLKEAKRLRPNQASVLMTMDDPIASEKEQRSAEQVQDALVAEFGTDDERAVLQRKQKRKEANPRSKTATPLQEMMSKLYRVCLDHSESSTEGVTLVNPDNPAVYMRIGHERLKEWAQAIIDGIDGVDTTHPPNKLPFEWVPRPGTSSTSTSISEDSIALVNPINNQRAWSTGRATSSIVNRGGEAGFSAQSPLIRAPLEVPGQHAHFNNDRTPLPILGVEQRGTMTAFLENAMIPLDDHYTQILIEHHKIHHWTYFRRSTMLELLGMGFAAGPSCLLIDAVPLFESVLRHTSPQ</sequence>
<accession>A0A5B0LIY7</accession>
<feature type="region of interest" description="Disordered" evidence="1">
    <location>
        <begin position="161"/>
        <end position="188"/>
    </location>
</feature>
<evidence type="ECO:0000313" key="3">
    <source>
        <dbReference type="Proteomes" id="UP000324748"/>
    </source>
</evidence>
<organism evidence="2 3">
    <name type="scientific">Puccinia graminis f. sp. tritici</name>
    <dbReference type="NCBI Taxonomy" id="56615"/>
    <lineage>
        <taxon>Eukaryota</taxon>
        <taxon>Fungi</taxon>
        <taxon>Dikarya</taxon>
        <taxon>Basidiomycota</taxon>
        <taxon>Pucciniomycotina</taxon>
        <taxon>Pucciniomycetes</taxon>
        <taxon>Pucciniales</taxon>
        <taxon>Pucciniaceae</taxon>
        <taxon>Puccinia</taxon>
    </lineage>
</organism>